<accession>A0A8H8DJI4</accession>
<dbReference type="InterPro" id="IPR041577">
    <property type="entry name" value="RT_RNaseH_2"/>
</dbReference>
<dbReference type="AlphaFoldDB" id="A0A8H8DJI4"/>
<feature type="region of interest" description="Disordered" evidence="1">
    <location>
        <begin position="194"/>
        <end position="229"/>
    </location>
</feature>
<dbReference type="FunFam" id="3.30.70.270:FF:000020">
    <property type="entry name" value="Transposon Tf2-6 polyprotein-like Protein"/>
    <property type="match status" value="1"/>
</dbReference>
<proteinExistence type="predicted"/>
<comment type="caution">
    <text evidence="3">The sequence shown here is derived from an EMBL/GenBank/DDBJ whole genome shotgun (WGS) entry which is preliminary data.</text>
</comment>
<evidence type="ECO:0000259" key="2">
    <source>
        <dbReference type="Pfam" id="PF17919"/>
    </source>
</evidence>
<dbReference type="Proteomes" id="UP000673691">
    <property type="component" value="Unassembled WGS sequence"/>
</dbReference>
<dbReference type="InterPro" id="IPR050951">
    <property type="entry name" value="Retrovirus_Pol_polyprotein"/>
</dbReference>
<evidence type="ECO:0000313" key="4">
    <source>
        <dbReference type="Proteomes" id="UP000673691"/>
    </source>
</evidence>
<dbReference type="OrthoDB" id="5599163at2759"/>
<feature type="domain" description="Reverse transcriptase/retrotransposon-derived protein RNase H-like" evidence="2">
    <location>
        <begin position="125"/>
        <end position="197"/>
    </location>
</feature>
<gene>
    <name evidence="3" type="ORF">BJ554DRAFT_7317</name>
</gene>
<dbReference type="Pfam" id="PF17919">
    <property type="entry name" value="RT_RNaseH_2"/>
    <property type="match status" value="1"/>
</dbReference>
<evidence type="ECO:0000313" key="3">
    <source>
        <dbReference type="EMBL" id="KAG5460610.1"/>
    </source>
</evidence>
<reference evidence="3 4" key="1">
    <citation type="journal article" name="Sci. Rep.">
        <title>Genome-scale phylogenetic analyses confirm Olpidium as the closest living zoosporic fungus to the non-flagellated, terrestrial fungi.</title>
        <authorList>
            <person name="Chang Y."/>
            <person name="Rochon D."/>
            <person name="Sekimoto S."/>
            <person name="Wang Y."/>
            <person name="Chovatia M."/>
            <person name="Sandor L."/>
            <person name="Salamov A."/>
            <person name="Grigoriev I.V."/>
            <person name="Stajich J.E."/>
            <person name="Spatafora J.W."/>
        </authorList>
    </citation>
    <scope>NUCLEOTIDE SEQUENCE [LARGE SCALE GENOMIC DNA]</scope>
    <source>
        <strain evidence="3">S191</strain>
    </source>
</reference>
<dbReference type="PANTHER" id="PTHR37984">
    <property type="entry name" value="PROTEIN CBG26694"/>
    <property type="match status" value="1"/>
</dbReference>
<dbReference type="PANTHER" id="PTHR37984:SF9">
    <property type="entry name" value="INTEGRASE CATALYTIC DOMAIN-CONTAINING PROTEIN"/>
    <property type="match status" value="1"/>
</dbReference>
<evidence type="ECO:0000256" key="1">
    <source>
        <dbReference type="SAM" id="MobiDB-lite"/>
    </source>
</evidence>
<organism evidence="3 4">
    <name type="scientific">Olpidium bornovanus</name>
    <dbReference type="NCBI Taxonomy" id="278681"/>
    <lineage>
        <taxon>Eukaryota</taxon>
        <taxon>Fungi</taxon>
        <taxon>Fungi incertae sedis</taxon>
        <taxon>Olpidiomycota</taxon>
        <taxon>Olpidiomycotina</taxon>
        <taxon>Olpidiomycetes</taxon>
        <taxon>Olpidiales</taxon>
        <taxon>Olpidiaceae</taxon>
        <taxon>Olpidium</taxon>
    </lineage>
</organism>
<dbReference type="Gene3D" id="3.30.70.270">
    <property type="match status" value="1"/>
</dbReference>
<keyword evidence="4" id="KW-1185">Reference proteome</keyword>
<dbReference type="EMBL" id="JAEFCI010004961">
    <property type="protein sequence ID" value="KAG5460610.1"/>
    <property type="molecule type" value="Genomic_DNA"/>
</dbReference>
<dbReference type="InterPro" id="IPR043502">
    <property type="entry name" value="DNA/RNA_pol_sf"/>
</dbReference>
<sequence length="229" mass="24508">MRGAAAGEEDASEVAPRIRVFVRDHIRDVEMILARAEEVGLTFSGAKSVFGVREIMLLGFLCGPYGKRIDERKALGVTANRPCSTVKELRRFLGAVSVYRAFIPHFAEVAEPLYSLLRKGAPWDWNSACHEAMDELKTLVSAAPCLRELDYQAAAGPVYLTVDAGPHAAGWVISQGAGVDRQPARFGAKTFNEAQRAVGGKADAARRSSSSGREGRVGFGPAGGSEQSG</sequence>
<protein>
    <recommendedName>
        <fullName evidence="2">Reverse transcriptase/retrotransposon-derived protein RNase H-like domain-containing protein</fullName>
    </recommendedName>
</protein>
<dbReference type="InterPro" id="IPR043128">
    <property type="entry name" value="Rev_trsase/Diguanyl_cyclase"/>
</dbReference>
<dbReference type="SUPFAM" id="SSF56672">
    <property type="entry name" value="DNA/RNA polymerases"/>
    <property type="match status" value="1"/>
</dbReference>
<name>A0A8H8DJI4_9FUNG</name>